<comment type="subcellular location">
    <subcellularLocation>
        <location evidence="1">Secreted</location>
    </subcellularLocation>
</comment>
<sequence length="116" mass="12911">MGIAIDGPRCTKSMCGWMKGLQLQVASEMAPGLHSQHFEMHKLSLSILLVILALCCYEANAVVCTSILSDFKFPTPPEAYEAKLEVKRFTDEISFGSRLQISKAQVISFFFVHRGL</sequence>
<protein>
    <submittedName>
        <fullName evidence="6">Secretoglobin family 1D member 4-like</fullName>
    </submittedName>
</protein>
<name>A0ABM1D9Z6_CERSS</name>
<keyword evidence="2" id="KW-0964">Secreted</keyword>
<dbReference type="InterPro" id="IPR016126">
    <property type="entry name" value="Secretoglobin"/>
</dbReference>
<evidence type="ECO:0000313" key="5">
    <source>
        <dbReference type="Proteomes" id="UP000694910"/>
    </source>
</evidence>
<dbReference type="InterPro" id="IPR035960">
    <property type="entry name" value="Secretoglobin_sf"/>
</dbReference>
<dbReference type="GeneID" id="106803031"/>
<comment type="similarity">
    <text evidence="4">Belongs to the secretoglobin family. Lipophilin subfamily.</text>
</comment>
<evidence type="ECO:0000256" key="2">
    <source>
        <dbReference type="ARBA" id="ARBA00022525"/>
    </source>
</evidence>
<reference evidence="6" key="1">
    <citation type="submission" date="2025-08" db="UniProtKB">
        <authorList>
            <consortium name="RefSeq"/>
        </authorList>
    </citation>
    <scope>IDENTIFICATION</scope>
</reference>
<dbReference type="Pfam" id="PF01099">
    <property type="entry name" value="Uteroglobin"/>
    <property type="match status" value="1"/>
</dbReference>
<evidence type="ECO:0000256" key="1">
    <source>
        <dbReference type="ARBA" id="ARBA00004613"/>
    </source>
</evidence>
<evidence type="ECO:0000256" key="3">
    <source>
        <dbReference type="ARBA" id="ARBA00022729"/>
    </source>
</evidence>
<organism evidence="5 6">
    <name type="scientific">Ceratotherium simum simum</name>
    <name type="common">Southern white rhinoceros</name>
    <dbReference type="NCBI Taxonomy" id="73337"/>
    <lineage>
        <taxon>Eukaryota</taxon>
        <taxon>Metazoa</taxon>
        <taxon>Chordata</taxon>
        <taxon>Craniata</taxon>
        <taxon>Vertebrata</taxon>
        <taxon>Euteleostomi</taxon>
        <taxon>Mammalia</taxon>
        <taxon>Eutheria</taxon>
        <taxon>Laurasiatheria</taxon>
        <taxon>Perissodactyla</taxon>
        <taxon>Rhinocerotidae</taxon>
        <taxon>Ceratotherium</taxon>
    </lineage>
</organism>
<dbReference type="Proteomes" id="UP000694910">
    <property type="component" value="Unplaced"/>
</dbReference>
<evidence type="ECO:0000256" key="4">
    <source>
        <dbReference type="ARBA" id="ARBA00038364"/>
    </source>
</evidence>
<keyword evidence="5" id="KW-1185">Reference proteome</keyword>
<gene>
    <name evidence="6" type="primary">LOC106803031</name>
</gene>
<accession>A0ABM1D9Z6</accession>
<dbReference type="PANTHER" id="PTHR11332:SF6">
    <property type="entry name" value="SECRETOGLOBIN FAMILY 1D MEMBER 4"/>
    <property type="match status" value="1"/>
</dbReference>
<dbReference type="RefSeq" id="XP_014648627.1">
    <property type="nucleotide sequence ID" value="XM_014793141.1"/>
</dbReference>
<dbReference type="SUPFAM" id="SSF48201">
    <property type="entry name" value="Uteroglobin-like"/>
    <property type="match status" value="1"/>
</dbReference>
<evidence type="ECO:0000313" key="6">
    <source>
        <dbReference type="RefSeq" id="XP_014648627.1"/>
    </source>
</evidence>
<proteinExistence type="inferred from homology"/>
<keyword evidence="3" id="KW-0732">Signal</keyword>
<dbReference type="PANTHER" id="PTHR11332">
    <property type="entry name" value="SECRETOGLOBIN FAMILY 1D"/>
    <property type="match status" value="1"/>
</dbReference>